<keyword evidence="2" id="KW-0732">Signal</keyword>
<keyword evidence="4" id="KW-1185">Reference proteome</keyword>
<protein>
    <recommendedName>
        <fullName evidence="5">Secreted protein</fullName>
    </recommendedName>
</protein>
<feature type="compositionally biased region" description="Low complexity" evidence="1">
    <location>
        <begin position="52"/>
        <end position="67"/>
    </location>
</feature>
<feature type="chain" id="PRO_5004193506" description="Secreted protein" evidence="2">
    <location>
        <begin position="23"/>
        <end position="135"/>
    </location>
</feature>
<sequence length="135" mass="13630">MSLRSILFIAAVTITWNSPAAAAGCQYDMQCKGDRICQQGQCMTPDSDDSDAATSKGQSGQSGQPAQPVQPAPPAQSAMRLAPASTTASAPRNCCTVAGKLRLTTPQSGDAALMVGDACQGLTATGKPVPGTACN</sequence>
<dbReference type="EMBL" id="CP000353">
    <property type="protein sequence ID" value="ABF10891.1"/>
    <property type="molecule type" value="Genomic_DNA"/>
</dbReference>
<dbReference type="KEGG" id="rme:Rmet_4023"/>
<geneLocation type="plasmid" evidence="3 4">
    <name>megaplasmid</name>
</geneLocation>
<organism evidence="3 4">
    <name type="scientific">Cupriavidus metallidurans (strain ATCC 43123 / DSM 2839 / NBRC 102507 / CH34)</name>
    <name type="common">Ralstonia metallidurans</name>
    <dbReference type="NCBI Taxonomy" id="266264"/>
    <lineage>
        <taxon>Bacteria</taxon>
        <taxon>Pseudomonadati</taxon>
        <taxon>Pseudomonadota</taxon>
        <taxon>Betaproteobacteria</taxon>
        <taxon>Burkholderiales</taxon>
        <taxon>Burkholderiaceae</taxon>
        <taxon>Cupriavidus</taxon>
    </lineage>
</organism>
<evidence type="ECO:0000313" key="4">
    <source>
        <dbReference type="Proteomes" id="UP000002429"/>
    </source>
</evidence>
<dbReference type="HOGENOM" id="CLU_2104931_0_0_4"/>
<keyword evidence="3" id="KW-0614">Plasmid</keyword>
<dbReference type="Proteomes" id="UP000002429">
    <property type="component" value="Plasmid megaplasmid"/>
</dbReference>
<dbReference type="AlphaFoldDB" id="Q1LG35"/>
<accession>Q1LG35</accession>
<gene>
    <name evidence="3" type="ordered locus">Rmet_4023</name>
</gene>
<feature type="signal peptide" evidence="2">
    <location>
        <begin position="1"/>
        <end position="22"/>
    </location>
</feature>
<dbReference type="RefSeq" id="WP_011518530.1">
    <property type="nucleotide sequence ID" value="NC_007974.2"/>
</dbReference>
<feature type="region of interest" description="Disordered" evidence="1">
    <location>
        <begin position="42"/>
        <end position="91"/>
    </location>
</feature>
<evidence type="ECO:0000256" key="1">
    <source>
        <dbReference type="SAM" id="MobiDB-lite"/>
    </source>
</evidence>
<evidence type="ECO:0000256" key="2">
    <source>
        <dbReference type="SAM" id="SignalP"/>
    </source>
</evidence>
<name>Q1LG35_CUPMC</name>
<evidence type="ECO:0000313" key="3">
    <source>
        <dbReference type="EMBL" id="ABF10891.1"/>
    </source>
</evidence>
<dbReference type="PROSITE" id="PS51257">
    <property type="entry name" value="PROKAR_LIPOPROTEIN"/>
    <property type="match status" value="1"/>
</dbReference>
<proteinExistence type="predicted"/>
<evidence type="ECO:0008006" key="5">
    <source>
        <dbReference type="Google" id="ProtNLM"/>
    </source>
</evidence>
<reference evidence="4" key="1">
    <citation type="journal article" date="2010" name="PLoS ONE">
        <title>The complete genome sequence of Cupriavidus metallidurans strain CH34, a master survivalist in harsh and anthropogenic environments.</title>
        <authorList>
            <person name="Janssen P.J."/>
            <person name="Van Houdt R."/>
            <person name="Moors H."/>
            <person name="Monsieurs P."/>
            <person name="Morin N."/>
            <person name="Michaux A."/>
            <person name="Benotmane M.A."/>
            <person name="Leys N."/>
            <person name="Vallaeys T."/>
            <person name="Lapidus A."/>
            <person name="Monchy S."/>
            <person name="Medigue C."/>
            <person name="Taghavi S."/>
            <person name="McCorkle S."/>
            <person name="Dunn J."/>
            <person name="van der Lelie D."/>
            <person name="Mergeay M."/>
        </authorList>
    </citation>
    <scope>NUCLEOTIDE SEQUENCE [LARGE SCALE GENOMIC DNA]</scope>
    <source>
        <strain evidence="4">ATCC 43123 / DSM 2839 / NBRC 102507 / CH34</strain>
    </source>
</reference>